<comment type="subcellular location">
    <subcellularLocation>
        <location evidence="1 14">Cytoplasm</location>
    </subcellularLocation>
</comment>
<feature type="domain" description="Mur ligase C-terminal" evidence="16">
    <location>
        <begin position="321"/>
        <end position="465"/>
    </location>
</feature>
<dbReference type="GO" id="GO:0005737">
    <property type="term" value="C:cytoplasm"/>
    <property type="evidence" value="ECO:0007669"/>
    <property type="project" value="UniProtKB-SubCell"/>
</dbReference>
<dbReference type="SUPFAM" id="SSF53244">
    <property type="entry name" value="MurD-like peptide ligases, peptide-binding domain"/>
    <property type="match status" value="1"/>
</dbReference>
<reference evidence="18 19" key="1">
    <citation type="journal article" date="2016" name="Nat. Commun.">
        <title>Thousands of microbial genomes shed light on interconnected biogeochemical processes in an aquifer system.</title>
        <authorList>
            <person name="Anantharaman K."/>
            <person name="Brown C.T."/>
            <person name="Hug L.A."/>
            <person name="Sharon I."/>
            <person name="Castelle C.J."/>
            <person name="Probst A.J."/>
            <person name="Thomas B.C."/>
            <person name="Singh A."/>
            <person name="Wilkins M.J."/>
            <person name="Karaoz U."/>
            <person name="Brodie E.L."/>
            <person name="Williams K.H."/>
            <person name="Hubbard S.S."/>
            <person name="Banfield J.F."/>
        </authorList>
    </citation>
    <scope>NUCLEOTIDE SEQUENCE [LARGE SCALE GENOMIC DNA]</scope>
</reference>
<keyword evidence="9 14" id="KW-0133">Cell shape</keyword>
<evidence type="ECO:0000256" key="8">
    <source>
        <dbReference type="ARBA" id="ARBA00022840"/>
    </source>
</evidence>
<feature type="domain" description="Mur ligase central" evidence="17">
    <location>
        <begin position="109"/>
        <end position="273"/>
    </location>
</feature>
<keyword evidence="8 14" id="KW-0067">ATP-binding</keyword>
<dbReference type="GO" id="GO:0008360">
    <property type="term" value="P:regulation of cell shape"/>
    <property type="evidence" value="ECO:0007669"/>
    <property type="project" value="UniProtKB-KW"/>
</dbReference>
<evidence type="ECO:0000256" key="6">
    <source>
        <dbReference type="ARBA" id="ARBA00022618"/>
    </source>
</evidence>
<dbReference type="Gene3D" id="3.90.190.20">
    <property type="entry name" value="Mur ligase, C-terminal domain"/>
    <property type="match status" value="1"/>
</dbReference>
<name>A0A1F6BT16_9BACT</name>
<evidence type="ECO:0000256" key="14">
    <source>
        <dbReference type="HAMAP-Rule" id="MF_00046"/>
    </source>
</evidence>
<dbReference type="GO" id="GO:0071555">
    <property type="term" value="P:cell wall organization"/>
    <property type="evidence" value="ECO:0007669"/>
    <property type="project" value="UniProtKB-KW"/>
</dbReference>
<comment type="caution">
    <text evidence="18">The sequence shown here is derived from an EMBL/GenBank/DDBJ whole genome shotgun (WGS) entry which is preliminary data.</text>
</comment>
<dbReference type="SUPFAM" id="SSF53623">
    <property type="entry name" value="MurD-like peptide ligases, catalytic domain"/>
    <property type="match status" value="1"/>
</dbReference>
<dbReference type="EMBL" id="MFKK01000034">
    <property type="protein sequence ID" value="OGG40066.1"/>
    <property type="molecule type" value="Genomic_DNA"/>
</dbReference>
<dbReference type="AlphaFoldDB" id="A0A1F6BT16"/>
<dbReference type="NCBIfam" id="TIGR01082">
    <property type="entry name" value="murC"/>
    <property type="match status" value="1"/>
</dbReference>
<evidence type="ECO:0000256" key="11">
    <source>
        <dbReference type="ARBA" id="ARBA00023306"/>
    </source>
</evidence>
<evidence type="ECO:0000259" key="17">
    <source>
        <dbReference type="Pfam" id="PF08245"/>
    </source>
</evidence>
<evidence type="ECO:0000256" key="12">
    <source>
        <dbReference type="ARBA" id="ARBA00023316"/>
    </source>
</evidence>
<dbReference type="PANTHER" id="PTHR43445:SF3">
    <property type="entry name" value="UDP-N-ACETYLMURAMATE--L-ALANINE LIGASE"/>
    <property type="match status" value="1"/>
</dbReference>
<dbReference type="SUPFAM" id="SSF51984">
    <property type="entry name" value="MurCD N-terminal domain"/>
    <property type="match status" value="1"/>
</dbReference>
<evidence type="ECO:0000259" key="15">
    <source>
        <dbReference type="Pfam" id="PF01225"/>
    </source>
</evidence>
<dbReference type="PANTHER" id="PTHR43445">
    <property type="entry name" value="UDP-N-ACETYLMURAMATE--L-ALANINE LIGASE-RELATED"/>
    <property type="match status" value="1"/>
</dbReference>
<protein>
    <recommendedName>
        <fullName evidence="3 14">UDP-N-acetylmuramate--L-alanine ligase</fullName>
        <ecNumber evidence="3 14">6.3.2.8</ecNumber>
    </recommendedName>
    <alternativeName>
        <fullName evidence="14">UDP-N-acetylmuramoyl-L-alanine synthetase</fullName>
    </alternativeName>
</protein>
<proteinExistence type="inferred from homology"/>
<dbReference type="InterPro" id="IPR036615">
    <property type="entry name" value="Mur_ligase_C_dom_sf"/>
</dbReference>
<keyword evidence="5 14" id="KW-0436">Ligase</keyword>
<feature type="domain" description="Mur ligase N-terminal catalytic" evidence="15">
    <location>
        <begin position="5"/>
        <end position="104"/>
    </location>
</feature>
<evidence type="ECO:0000256" key="1">
    <source>
        <dbReference type="ARBA" id="ARBA00004496"/>
    </source>
</evidence>
<evidence type="ECO:0000313" key="18">
    <source>
        <dbReference type="EMBL" id="OGG40066.1"/>
    </source>
</evidence>
<keyword evidence="11 14" id="KW-0131">Cell cycle</keyword>
<dbReference type="HAMAP" id="MF_00046">
    <property type="entry name" value="MurC"/>
    <property type="match status" value="1"/>
</dbReference>
<comment type="function">
    <text evidence="14">Cell wall formation.</text>
</comment>
<keyword evidence="7 14" id="KW-0547">Nucleotide-binding</keyword>
<evidence type="ECO:0000256" key="7">
    <source>
        <dbReference type="ARBA" id="ARBA00022741"/>
    </source>
</evidence>
<keyword evidence="12 14" id="KW-0961">Cell wall biogenesis/degradation</keyword>
<dbReference type="InterPro" id="IPR050061">
    <property type="entry name" value="MurCDEF_pg_biosynth"/>
</dbReference>
<dbReference type="GO" id="GO:0008763">
    <property type="term" value="F:UDP-N-acetylmuramate-L-alanine ligase activity"/>
    <property type="evidence" value="ECO:0007669"/>
    <property type="project" value="UniProtKB-UniRule"/>
</dbReference>
<evidence type="ECO:0000259" key="16">
    <source>
        <dbReference type="Pfam" id="PF02875"/>
    </source>
</evidence>
<dbReference type="GO" id="GO:0009252">
    <property type="term" value="P:peptidoglycan biosynthetic process"/>
    <property type="evidence" value="ECO:0007669"/>
    <property type="project" value="UniProtKB-UniRule"/>
</dbReference>
<dbReference type="GO" id="GO:0051301">
    <property type="term" value="P:cell division"/>
    <property type="evidence" value="ECO:0007669"/>
    <property type="project" value="UniProtKB-KW"/>
</dbReference>
<dbReference type="Gene3D" id="3.40.50.720">
    <property type="entry name" value="NAD(P)-binding Rossmann-like Domain"/>
    <property type="match status" value="1"/>
</dbReference>
<dbReference type="STRING" id="1798471.A3A21_01485"/>
<dbReference type="Pfam" id="PF01225">
    <property type="entry name" value="Mur_ligase"/>
    <property type="match status" value="1"/>
</dbReference>
<comment type="pathway">
    <text evidence="2 14">Cell wall biogenesis; peptidoglycan biosynthesis.</text>
</comment>
<evidence type="ECO:0000256" key="5">
    <source>
        <dbReference type="ARBA" id="ARBA00022598"/>
    </source>
</evidence>
<accession>A0A1F6BT16</accession>
<evidence type="ECO:0000256" key="3">
    <source>
        <dbReference type="ARBA" id="ARBA00012211"/>
    </source>
</evidence>
<dbReference type="UniPathway" id="UPA00219"/>
<evidence type="ECO:0000313" key="19">
    <source>
        <dbReference type="Proteomes" id="UP000176996"/>
    </source>
</evidence>
<evidence type="ECO:0000256" key="9">
    <source>
        <dbReference type="ARBA" id="ARBA00022960"/>
    </source>
</evidence>
<keyword evidence="4 14" id="KW-0963">Cytoplasm</keyword>
<comment type="catalytic activity">
    <reaction evidence="13 14">
        <text>UDP-N-acetyl-alpha-D-muramate + L-alanine + ATP = UDP-N-acetyl-alpha-D-muramoyl-L-alanine + ADP + phosphate + H(+)</text>
        <dbReference type="Rhea" id="RHEA:23372"/>
        <dbReference type="ChEBI" id="CHEBI:15378"/>
        <dbReference type="ChEBI" id="CHEBI:30616"/>
        <dbReference type="ChEBI" id="CHEBI:43474"/>
        <dbReference type="ChEBI" id="CHEBI:57972"/>
        <dbReference type="ChEBI" id="CHEBI:70757"/>
        <dbReference type="ChEBI" id="CHEBI:83898"/>
        <dbReference type="ChEBI" id="CHEBI:456216"/>
        <dbReference type="EC" id="6.3.2.8"/>
    </reaction>
</comment>
<dbReference type="Proteomes" id="UP000176996">
    <property type="component" value="Unassembled WGS sequence"/>
</dbReference>
<dbReference type="Pfam" id="PF08245">
    <property type="entry name" value="Mur_ligase_M"/>
    <property type="match status" value="1"/>
</dbReference>
<dbReference type="InterPro" id="IPR005758">
    <property type="entry name" value="UDP-N-AcMur_Ala_ligase_MurC"/>
</dbReference>
<dbReference type="EC" id="6.3.2.8" evidence="3 14"/>
<dbReference type="InterPro" id="IPR036565">
    <property type="entry name" value="Mur-like_cat_sf"/>
</dbReference>
<keyword evidence="10 14" id="KW-0573">Peptidoglycan synthesis</keyword>
<gene>
    <name evidence="14" type="primary">murC</name>
    <name evidence="18" type="ORF">A3A21_01485</name>
</gene>
<dbReference type="Pfam" id="PF02875">
    <property type="entry name" value="Mur_ligase_C"/>
    <property type="match status" value="1"/>
</dbReference>
<keyword evidence="6 14" id="KW-0132">Cell division</keyword>
<comment type="similarity">
    <text evidence="14">Belongs to the MurCDEF family.</text>
</comment>
<sequence length="484" mass="54074">MTKKHVHFVGVGGIGMSSLARWYLAQNWAVSGSDLSPSEITKELEKEGVRVKIGHNSSNLPQKLNVLVYSNALPQNTPEIEGARKLGASVVSYSEALGAIAKTYTTLAVAGSHGKSTTTALLGLCLLSGGFDPTVIVGTKVKEFGGKNFRFGGGKFFALEADEYKGAFFQYVPTSLIITNIDKEHLDFYKTFANVKRAFLRFLGQAVPGGKFVFNRDDAVLWGLRAQILRIAKTKHSEILWYSLHSPMAKKIERVLRIPGRHNVSNALAVYTLARALGVLERRIFSVFRTFSGTWRRMEYCGDLRIATADERGLVRGKTRKETNVEVYDDYAHHPTEIKATLSAFKQSPLEAKLLTGQAANERKKRKIVCVFQPHQAHRLKSLFKEFVDSFQDADGLILLPTYQVPGRDIALDKRYSSEALAKAIIRKYPRKRVLYLEDPKRLKEEIFNMLRGLPSSDGVLVMMGAGDIFQLTSELIKKRISNI</sequence>
<dbReference type="InterPro" id="IPR013221">
    <property type="entry name" value="Mur_ligase_cen"/>
</dbReference>
<evidence type="ECO:0000256" key="2">
    <source>
        <dbReference type="ARBA" id="ARBA00004752"/>
    </source>
</evidence>
<dbReference type="InterPro" id="IPR000713">
    <property type="entry name" value="Mur_ligase_N"/>
</dbReference>
<dbReference type="InterPro" id="IPR004101">
    <property type="entry name" value="Mur_ligase_C"/>
</dbReference>
<evidence type="ECO:0000256" key="13">
    <source>
        <dbReference type="ARBA" id="ARBA00047833"/>
    </source>
</evidence>
<evidence type="ECO:0000256" key="10">
    <source>
        <dbReference type="ARBA" id="ARBA00022984"/>
    </source>
</evidence>
<organism evidence="18 19">
    <name type="scientific">Candidatus Jorgensenbacteria bacterium RIFCSPLOWO2_01_FULL_45_25b</name>
    <dbReference type="NCBI Taxonomy" id="1798471"/>
    <lineage>
        <taxon>Bacteria</taxon>
        <taxon>Candidatus Joergenseniibacteriota</taxon>
    </lineage>
</organism>
<dbReference type="Gene3D" id="3.40.1190.10">
    <property type="entry name" value="Mur-like, catalytic domain"/>
    <property type="match status" value="1"/>
</dbReference>
<dbReference type="GO" id="GO:0005524">
    <property type="term" value="F:ATP binding"/>
    <property type="evidence" value="ECO:0007669"/>
    <property type="project" value="UniProtKB-UniRule"/>
</dbReference>
<feature type="binding site" evidence="14">
    <location>
        <begin position="111"/>
        <end position="117"/>
    </location>
    <ligand>
        <name>ATP</name>
        <dbReference type="ChEBI" id="CHEBI:30616"/>
    </ligand>
</feature>
<evidence type="ECO:0000256" key="4">
    <source>
        <dbReference type="ARBA" id="ARBA00022490"/>
    </source>
</evidence>